<evidence type="ECO:0000256" key="1">
    <source>
        <dbReference type="SAM" id="Coils"/>
    </source>
</evidence>
<feature type="region of interest" description="Disordered" evidence="2">
    <location>
        <begin position="290"/>
        <end position="366"/>
    </location>
</feature>
<accession>A0A2Z7BK06</accession>
<feature type="region of interest" description="Disordered" evidence="2">
    <location>
        <begin position="1"/>
        <end position="27"/>
    </location>
</feature>
<proteinExistence type="predicted"/>
<keyword evidence="1" id="KW-0175">Coiled coil</keyword>
<evidence type="ECO:0000313" key="4">
    <source>
        <dbReference type="Proteomes" id="UP000250235"/>
    </source>
</evidence>
<protein>
    <submittedName>
        <fullName evidence="3">Disease resistance protein</fullName>
    </submittedName>
</protein>
<dbReference type="Proteomes" id="UP000250235">
    <property type="component" value="Unassembled WGS sequence"/>
</dbReference>
<reference evidence="3 4" key="1">
    <citation type="journal article" date="2015" name="Proc. Natl. Acad. Sci. U.S.A.">
        <title>The resurrection genome of Boea hygrometrica: A blueprint for survival of dehydration.</title>
        <authorList>
            <person name="Xiao L."/>
            <person name="Yang G."/>
            <person name="Zhang L."/>
            <person name="Yang X."/>
            <person name="Zhao S."/>
            <person name="Ji Z."/>
            <person name="Zhou Q."/>
            <person name="Hu M."/>
            <person name="Wang Y."/>
            <person name="Chen M."/>
            <person name="Xu Y."/>
            <person name="Jin H."/>
            <person name="Xiao X."/>
            <person name="Hu G."/>
            <person name="Bao F."/>
            <person name="Hu Y."/>
            <person name="Wan P."/>
            <person name="Li L."/>
            <person name="Deng X."/>
            <person name="Kuang T."/>
            <person name="Xiang C."/>
            <person name="Zhu J.K."/>
            <person name="Oliver M.J."/>
            <person name="He Y."/>
        </authorList>
    </citation>
    <scope>NUCLEOTIDE SEQUENCE [LARGE SCALE GENOMIC DNA]</scope>
    <source>
        <strain evidence="4">cv. XS01</strain>
    </source>
</reference>
<organism evidence="3 4">
    <name type="scientific">Dorcoceras hygrometricum</name>
    <dbReference type="NCBI Taxonomy" id="472368"/>
    <lineage>
        <taxon>Eukaryota</taxon>
        <taxon>Viridiplantae</taxon>
        <taxon>Streptophyta</taxon>
        <taxon>Embryophyta</taxon>
        <taxon>Tracheophyta</taxon>
        <taxon>Spermatophyta</taxon>
        <taxon>Magnoliopsida</taxon>
        <taxon>eudicotyledons</taxon>
        <taxon>Gunneridae</taxon>
        <taxon>Pentapetalae</taxon>
        <taxon>asterids</taxon>
        <taxon>lamiids</taxon>
        <taxon>Lamiales</taxon>
        <taxon>Gesneriaceae</taxon>
        <taxon>Didymocarpoideae</taxon>
        <taxon>Trichosporeae</taxon>
        <taxon>Loxocarpinae</taxon>
        <taxon>Dorcoceras</taxon>
    </lineage>
</organism>
<gene>
    <name evidence="3" type="ORF">F511_31051</name>
</gene>
<sequence length="621" mass="69412">MRTNQYNQDLGLIHSTNGNHLESPNEGSSIDHQVTIYLHAQNITMFPTNETWSGDGAAILVKVIGPVDHPYYPDNSFPTAIQNRLFPTHTLSRSDLLLSQPLLPHAVPAQFKSWPRVSSQRVEWVESKQSFVQAWGVSWLLQVWTAAYFSKLFSFPTSSGSLSVTSLMQGQLSLSAVDFLDFLQTKTFDDLTPPPKPHVGSFDHSWIADHPQLKDETKESVFDILLTACIHHRFLIVDCIGARSPVVARAKPGLRAWRMKALSSFGGLLDLPRWFLLFVILQKSVTPSPATVKSKKRKASSAPSRSVQRSRGRKYSTKSSSRLVSKFSNTGDDPVDLVSSPLGLGGDDSSDDEGAGNPQGSPATEEFIDDYSLEERNIGLAPEYDPLCIPSDLSSRRARFQQLEGSAINVDVGFYDTGASTYSQLVRCVPSVESLSFSKAAVRNFLELGLHQLGETQILAMISVVSILRASPEFSSDSSLLESVATIFSDSDVAQARSMSLMAKVEDFHHKRRKAEAMEQENSYVRVQIRNLTAEYDANEDEVKKLEEKILEHRSKMASLMDEAESLENTLLSNRRDTQVVVDEVVSLKEDYSRWVREIQDSDEKQGECLLKWEQLRRLFC</sequence>
<evidence type="ECO:0000313" key="3">
    <source>
        <dbReference type="EMBL" id="KZV33699.1"/>
    </source>
</evidence>
<evidence type="ECO:0000256" key="2">
    <source>
        <dbReference type="SAM" id="MobiDB-lite"/>
    </source>
</evidence>
<dbReference type="AlphaFoldDB" id="A0A2Z7BK06"/>
<dbReference type="OrthoDB" id="1300289at2759"/>
<name>A0A2Z7BK06_9LAMI</name>
<feature type="coiled-coil region" evidence="1">
    <location>
        <begin position="515"/>
        <end position="577"/>
    </location>
</feature>
<dbReference type="EMBL" id="KV005696">
    <property type="protein sequence ID" value="KZV33699.1"/>
    <property type="molecule type" value="Genomic_DNA"/>
</dbReference>
<feature type="compositionally biased region" description="Polar residues" evidence="2">
    <location>
        <begin position="317"/>
        <end position="331"/>
    </location>
</feature>
<keyword evidence="4" id="KW-1185">Reference proteome</keyword>